<dbReference type="InterPro" id="IPR017927">
    <property type="entry name" value="FAD-bd_FR_type"/>
</dbReference>
<evidence type="ECO:0000256" key="3">
    <source>
        <dbReference type="ARBA" id="ARBA00022714"/>
    </source>
</evidence>
<dbReference type="Gene3D" id="2.40.30.10">
    <property type="entry name" value="Translation factors"/>
    <property type="match status" value="1"/>
</dbReference>
<gene>
    <name evidence="12" type="ORF">BJY26_000486</name>
</gene>
<evidence type="ECO:0000313" key="13">
    <source>
        <dbReference type="Proteomes" id="UP000539111"/>
    </source>
</evidence>
<dbReference type="PROSITE" id="PS00197">
    <property type="entry name" value="2FE2S_FER_1"/>
    <property type="match status" value="1"/>
</dbReference>
<evidence type="ECO:0000256" key="5">
    <source>
        <dbReference type="ARBA" id="ARBA00022827"/>
    </source>
</evidence>
<dbReference type="SUPFAM" id="SSF52343">
    <property type="entry name" value="Ferredoxin reductase-like, C-terminal NADP-linked domain"/>
    <property type="match status" value="1"/>
</dbReference>
<evidence type="ECO:0000313" key="12">
    <source>
        <dbReference type="EMBL" id="NYI66180.1"/>
    </source>
</evidence>
<keyword evidence="2" id="KW-0285">Flavoprotein</keyword>
<dbReference type="PRINTS" id="PR00406">
    <property type="entry name" value="CYTB5RDTASE"/>
</dbReference>
<dbReference type="InterPro" id="IPR017938">
    <property type="entry name" value="Riboflavin_synthase-like_b-brl"/>
</dbReference>
<dbReference type="SUPFAM" id="SSF63380">
    <property type="entry name" value="Riboflavin synthase domain-like"/>
    <property type="match status" value="1"/>
</dbReference>
<keyword evidence="3" id="KW-0001">2Fe-2S</keyword>
<evidence type="ECO:0000256" key="4">
    <source>
        <dbReference type="ARBA" id="ARBA00022723"/>
    </source>
</evidence>
<dbReference type="PANTHER" id="PTHR47354:SF6">
    <property type="entry name" value="NADH OXIDOREDUCTASE HCR"/>
    <property type="match status" value="1"/>
</dbReference>
<feature type="region of interest" description="Disordered" evidence="9">
    <location>
        <begin position="1"/>
        <end position="23"/>
    </location>
</feature>
<dbReference type="Gene3D" id="3.10.20.30">
    <property type="match status" value="1"/>
</dbReference>
<dbReference type="SUPFAM" id="SSF54292">
    <property type="entry name" value="2Fe-2S ferredoxin-like"/>
    <property type="match status" value="1"/>
</dbReference>
<reference evidence="12 13" key="1">
    <citation type="submission" date="2020-07" db="EMBL/GenBank/DDBJ databases">
        <title>Sequencing the genomes of 1000 actinobacteria strains.</title>
        <authorList>
            <person name="Klenk H.-P."/>
        </authorList>
    </citation>
    <scope>NUCLEOTIDE SEQUENCE [LARGE SCALE GENOMIC DNA]</scope>
    <source>
        <strain evidence="12 13">DSM 26341</strain>
    </source>
</reference>
<organism evidence="12 13">
    <name type="scientific">Spelaeicoccus albus</name>
    <dbReference type="NCBI Taxonomy" id="1280376"/>
    <lineage>
        <taxon>Bacteria</taxon>
        <taxon>Bacillati</taxon>
        <taxon>Actinomycetota</taxon>
        <taxon>Actinomycetes</taxon>
        <taxon>Micrococcales</taxon>
        <taxon>Brevibacteriaceae</taxon>
        <taxon>Spelaeicoccus</taxon>
    </lineage>
</organism>
<evidence type="ECO:0000259" key="11">
    <source>
        <dbReference type="PROSITE" id="PS51384"/>
    </source>
</evidence>
<feature type="domain" description="2Fe-2S ferredoxin-type" evidence="10">
    <location>
        <begin position="285"/>
        <end position="369"/>
    </location>
</feature>
<dbReference type="PRINTS" id="PR00371">
    <property type="entry name" value="FPNCR"/>
</dbReference>
<dbReference type="Pfam" id="PF00970">
    <property type="entry name" value="FAD_binding_6"/>
    <property type="match status" value="1"/>
</dbReference>
<dbReference type="Pfam" id="PF00111">
    <property type="entry name" value="Fer2"/>
    <property type="match status" value="1"/>
</dbReference>
<dbReference type="RefSeq" id="WP_179425349.1">
    <property type="nucleotide sequence ID" value="NZ_JACBZP010000001.1"/>
</dbReference>
<dbReference type="Proteomes" id="UP000539111">
    <property type="component" value="Unassembled WGS sequence"/>
</dbReference>
<keyword evidence="6" id="KW-0560">Oxidoreductase</keyword>
<keyword evidence="4" id="KW-0479">Metal-binding</keyword>
<evidence type="ECO:0000256" key="9">
    <source>
        <dbReference type="SAM" id="MobiDB-lite"/>
    </source>
</evidence>
<keyword evidence="8" id="KW-0411">Iron-sulfur</keyword>
<keyword evidence="7" id="KW-0408">Iron</keyword>
<dbReference type="InterPro" id="IPR001433">
    <property type="entry name" value="OxRdtase_FAD/NAD-bd"/>
</dbReference>
<dbReference type="InterPro" id="IPR006058">
    <property type="entry name" value="2Fe2S_fd_BS"/>
</dbReference>
<evidence type="ECO:0000256" key="2">
    <source>
        <dbReference type="ARBA" id="ARBA00022630"/>
    </source>
</evidence>
<dbReference type="GO" id="GO:0016491">
    <property type="term" value="F:oxidoreductase activity"/>
    <property type="evidence" value="ECO:0007669"/>
    <property type="project" value="UniProtKB-KW"/>
</dbReference>
<dbReference type="GO" id="GO:0046872">
    <property type="term" value="F:metal ion binding"/>
    <property type="evidence" value="ECO:0007669"/>
    <property type="project" value="UniProtKB-KW"/>
</dbReference>
<protein>
    <submittedName>
        <fullName evidence="12">Ferredoxin-NADP reductase</fullName>
    </submittedName>
</protein>
<evidence type="ECO:0000256" key="6">
    <source>
        <dbReference type="ARBA" id="ARBA00023002"/>
    </source>
</evidence>
<dbReference type="InterPro" id="IPR008333">
    <property type="entry name" value="Cbr1-like_FAD-bd_dom"/>
</dbReference>
<dbReference type="InterPro" id="IPR036010">
    <property type="entry name" value="2Fe-2S_ferredoxin-like_sf"/>
</dbReference>
<dbReference type="InterPro" id="IPR039261">
    <property type="entry name" value="FNR_nucleotide-bd"/>
</dbReference>
<evidence type="ECO:0000256" key="7">
    <source>
        <dbReference type="ARBA" id="ARBA00023004"/>
    </source>
</evidence>
<dbReference type="PROSITE" id="PS51085">
    <property type="entry name" value="2FE2S_FER_2"/>
    <property type="match status" value="1"/>
</dbReference>
<evidence type="ECO:0000256" key="1">
    <source>
        <dbReference type="ARBA" id="ARBA00001974"/>
    </source>
</evidence>
<comment type="caution">
    <text evidence="12">The sequence shown here is derived from an EMBL/GenBank/DDBJ whole genome shotgun (WGS) entry which is preliminary data.</text>
</comment>
<accession>A0A7Z0A9T5</accession>
<dbReference type="EMBL" id="JACBZP010000001">
    <property type="protein sequence ID" value="NYI66180.1"/>
    <property type="molecule type" value="Genomic_DNA"/>
</dbReference>
<feature type="domain" description="FAD-binding FR-type" evidence="11">
    <location>
        <begin position="25"/>
        <end position="127"/>
    </location>
</feature>
<dbReference type="InterPro" id="IPR001041">
    <property type="entry name" value="2Fe-2S_ferredoxin-type"/>
</dbReference>
<dbReference type="GO" id="GO:0051537">
    <property type="term" value="F:2 iron, 2 sulfur cluster binding"/>
    <property type="evidence" value="ECO:0007669"/>
    <property type="project" value="UniProtKB-KW"/>
</dbReference>
<dbReference type="Gene3D" id="3.40.50.80">
    <property type="entry name" value="Nucleotide-binding domain of ferredoxin-NADP reductase (FNR) module"/>
    <property type="match status" value="1"/>
</dbReference>
<name>A0A7Z0A9T5_9MICO</name>
<dbReference type="InterPro" id="IPR050415">
    <property type="entry name" value="MRET"/>
</dbReference>
<dbReference type="PROSITE" id="PS51384">
    <property type="entry name" value="FAD_FR"/>
    <property type="match status" value="1"/>
</dbReference>
<keyword evidence="13" id="KW-1185">Reference proteome</keyword>
<proteinExistence type="predicted"/>
<comment type="cofactor">
    <cofactor evidence="1">
        <name>FAD</name>
        <dbReference type="ChEBI" id="CHEBI:57692"/>
    </cofactor>
</comment>
<keyword evidence="5" id="KW-0274">FAD</keyword>
<dbReference type="InterPro" id="IPR012675">
    <property type="entry name" value="Beta-grasp_dom_sf"/>
</dbReference>
<dbReference type="AlphaFoldDB" id="A0A7Z0A9T5"/>
<evidence type="ECO:0000259" key="10">
    <source>
        <dbReference type="PROSITE" id="PS51085"/>
    </source>
</evidence>
<dbReference type="CDD" id="cd00207">
    <property type="entry name" value="fer2"/>
    <property type="match status" value="1"/>
</dbReference>
<dbReference type="Pfam" id="PF00175">
    <property type="entry name" value="NAD_binding_1"/>
    <property type="match status" value="1"/>
</dbReference>
<dbReference type="PANTHER" id="PTHR47354">
    <property type="entry name" value="NADH OXIDOREDUCTASE HCR"/>
    <property type="match status" value="1"/>
</dbReference>
<evidence type="ECO:0000256" key="8">
    <source>
        <dbReference type="ARBA" id="ARBA00023014"/>
    </source>
</evidence>
<sequence>MTTLTGPIGLAGPLGAETASPPEPGAVRRLTCTGIEQVARAVKTFRFAPCDGYDFDYEAGQYVTVLARIDGRDIGRCFTLSSTPSRPGLALTVKRKPAGAVSTWLHDRMRVGDEIDVVGPVGYFTLASDSAASYAFIAAGSGITPVMSMARRLIDAGKGADIAFVYSAATPDDVIFDAELDAMAASGAHVRTILTRRAAPGGPAPARLNAGRLLALVPDLAVREIFVCGPEGFRSMAVDAASAAGADSGRVHTESFVIGGDADAAPGGISDPGGVSAASSATATFTVTFQRRGRVIDCPADSTVLEAAGKAGLSLPSSCTEGICGTCKSTLTGGAVDMHHQGGITPAEIDAGRFLPCCSKPTDDLVVDA</sequence>
<dbReference type="InterPro" id="IPR001709">
    <property type="entry name" value="Flavoprot_Pyr_Nucl_cyt_Rdtase"/>
</dbReference>